<organism evidence="8 9">
    <name type="scientific">Pedobacter cryoconitis</name>
    <dbReference type="NCBI Taxonomy" id="188932"/>
    <lineage>
        <taxon>Bacteria</taxon>
        <taxon>Pseudomonadati</taxon>
        <taxon>Bacteroidota</taxon>
        <taxon>Sphingobacteriia</taxon>
        <taxon>Sphingobacteriales</taxon>
        <taxon>Sphingobacteriaceae</taxon>
        <taxon>Pedobacter</taxon>
    </lineage>
</organism>
<dbReference type="Gene3D" id="3.30.560.10">
    <property type="entry name" value="Glucose Oxidase, domain 3"/>
    <property type="match status" value="1"/>
</dbReference>
<comment type="caution">
    <text evidence="8">The sequence shown here is derived from an EMBL/GenBank/DDBJ whole genome shotgun (WGS) entry which is preliminary data.</text>
</comment>
<evidence type="ECO:0000256" key="6">
    <source>
        <dbReference type="RuleBase" id="RU003968"/>
    </source>
</evidence>
<keyword evidence="3 6" id="KW-0285">Flavoprotein</keyword>
<evidence type="ECO:0000256" key="4">
    <source>
        <dbReference type="ARBA" id="ARBA00022827"/>
    </source>
</evidence>
<evidence type="ECO:0000256" key="5">
    <source>
        <dbReference type="PIRSR" id="PIRSR000137-2"/>
    </source>
</evidence>
<accession>A0A7W9E240</accession>
<reference evidence="8 9" key="1">
    <citation type="submission" date="2020-08" db="EMBL/GenBank/DDBJ databases">
        <title>Genomic Encyclopedia of Type Strains, Phase IV (KMG-V): Genome sequencing to study the core and pangenomes of soil and plant-associated prokaryotes.</title>
        <authorList>
            <person name="Whitman W."/>
        </authorList>
    </citation>
    <scope>NUCLEOTIDE SEQUENCE [LARGE SCALE GENOMIC DNA]</scope>
    <source>
        <strain evidence="8 9">S3M1</strain>
    </source>
</reference>
<comment type="similarity">
    <text evidence="2 6">Belongs to the GMC oxidoreductase family.</text>
</comment>
<keyword evidence="4 5" id="KW-0274">FAD</keyword>
<dbReference type="PANTHER" id="PTHR11552:SF147">
    <property type="entry name" value="CHOLINE DEHYDROGENASE, MITOCHONDRIAL"/>
    <property type="match status" value="1"/>
</dbReference>
<dbReference type="SUPFAM" id="SSF54373">
    <property type="entry name" value="FAD-linked reductases, C-terminal domain"/>
    <property type="match status" value="1"/>
</dbReference>
<dbReference type="Pfam" id="PF00732">
    <property type="entry name" value="GMC_oxred_N"/>
    <property type="match status" value="1"/>
</dbReference>
<gene>
    <name evidence="8" type="ORF">HDE68_004249</name>
</gene>
<dbReference type="EC" id="1.1.99.1" evidence="8"/>
<feature type="domain" description="Glucose-methanol-choline oxidoreductase N-terminal" evidence="7">
    <location>
        <begin position="100"/>
        <end position="123"/>
    </location>
</feature>
<dbReference type="InterPro" id="IPR000172">
    <property type="entry name" value="GMC_OxRdtase_N"/>
</dbReference>
<dbReference type="InterPro" id="IPR007867">
    <property type="entry name" value="GMC_OxRtase_C"/>
</dbReference>
<dbReference type="EMBL" id="JACHCE010000008">
    <property type="protein sequence ID" value="MBB5638320.1"/>
    <property type="molecule type" value="Genomic_DNA"/>
</dbReference>
<dbReference type="PROSITE" id="PS00623">
    <property type="entry name" value="GMC_OXRED_1"/>
    <property type="match status" value="1"/>
</dbReference>
<dbReference type="AlphaFoldDB" id="A0A7W9E240"/>
<keyword evidence="8" id="KW-0560">Oxidoreductase</keyword>
<feature type="binding site" evidence="5">
    <location>
        <position position="463"/>
    </location>
    <ligand>
        <name>substrate</name>
    </ligand>
</feature>
<sequence length="527" mass="57310">MTTKKENSNQSSEDAKDQVNKHYDYIIVGGGSAGCVIARRLVESNKFTVLLIEAGESGEGIDTILNPARWLENIGSVQDYLYQYSPSPLLNNRLIYAPRGKVLGGSGSINGMIWSRGNKDDYDGWAAAGNQGWDYNSVLPLFKKAEDWEGGESMFHGAGGPISIGNTKYLHPIDSSFIAAAKSFGIPYLADINGPAPEGAAPLCLNIKDGIRCSPYSGYLKPVLESLNLTVITGANVNELTIENGACVGLIYTKDAKIHHVSTSQEVILCAGVFETPRLLMLSGIGDENDLKELDINVKFNLPGVGKNLQDHPLVSLTYQANKPIDYFTYNLGGSNLYWKSRPELPNSDINLIPIQVPIMSAEIADHVQLPENCFSVFATLVSVNSRGFVKLQSKDPSAQLIIQPNLLADERDMEAMINAVELCMKIVSQQPMQNIIKSWVAPKSGIDRDDIKAFVKNACSTYFHPVGSCAMGSDIDSVVNNKLQVYGITGLRIADASIMPRITTSNTNAPTVMIGEFAAQLILKKR</sequence>
<dbReference type="Proteomes" id="UP000537204">
    <property type="component" value="Unassembled WGS sequence"/>
</dbReference>
<dbReference type="Pfam" id="PF05199">
    <property type="entry name" value="GMC_oxred_C"/>
    <property type="match status" value="1"/>
</dbReference>
<comment type="cofactor">
    <cofactor evidence="1 5">
        <name>FAD</name>
        <dbReference type="ChEBI" id="CHEBI:57692"/>
    </cofactor>
</comment>
<proteinExistence type="inferred from homology"/>
<evidence type="ECO:0000256" key="2">
    <source>
        <dbReference type="ARBA" id="ARBA00010790"/>
    </source>
</evidence>
<feature type="binding site" evidence="5">
    <location>
        <position position="237"/>
    </location>
    <ligand>
        <name>FAD</name>
        <dbReference type="ChEBI" id="CHEBI:57692"/>
    </ligand>
</feature>
<dbReference type="PANTHER" id="PTHR11552">
    <property type="entry name" value="GLUCOSE-METHANOL-CHOLINE GMC OXIDOREDUCTASE"/>
    <property type="match status" value="1"/>
</dbReference>
<evidence type="ECO:0000313" key="8">
    <source>
        <dbReference type="EMBL" id="MBB5638320.1"/>
    </source>
</evidence>
<evidence type="ECO:0000313" key="9">
    <source>
        <dbReference type="Proteomes" id="UP000537204"/>
    </source>
</evidence>
<dbReference type="InterPro" id="IPR012132">
    <property type="entry name" value="GMC_OxRdtase"/>
</dbReference>
<evidence type="ECO:0000256" key="3">
    <source>
        <dbReference type="ARBA" id="ARBA00022630"/>
    </source>
</evidence>
<dbReference type="GO" id="GO:0050660">
    <property type="term" value="F:flavin adenine dinucleotide binding"/>
    <property type="evidence" value="ECO:0007669"/>
    <property type="project" value="InterPro"/>
</dbReference>
<dbReference type="SUPFAM" id="SSF51905">
    <property type="entry name" value="FAD/NAD(P)-binding domain"/>
    <property type="match status" value="1"/>
</dbReference>
<dbReference type="PIRSF" id="PIRSF000137">
    <property type="entry name" value="Alcohol_oxidase"/>
    <property type="match status" value="1"/>
</dbReference>
<dbReference type="Gene3D" id="3.50.50.60">
    <property type="entry name" value="FAD/NAD(P)-binding domain"/>
    <property type="match status" value="1"/>
</dbReference>
<evidence type="ECO:0000256" key="1">
    <source>
        <dbReference type="ARBA" id="ARBA00001974"/>
    </source>
</evidence>
<protein>
    <submittedName>
        <fullName evidence="8">Choline dehydrogenase</fullName>
        <ecNumber evidence="8">1.1.99.1</ecNumber>
    </submittedName>
</protein>
<feature type="binding site" evidence="5">
    <location>
        <position position="102"/>
    </location>
    <ligand>
        <name>FAD</name>
        <dbReference type="ChEBI" id="CHEBI:57692"/>
    </ligand>
</feature>
<evidence type="ECO:0000259" key="7">
    <source>
        <dbReference type="PROSITE" id="PS00623"/>
    </source>
</evidence>
<dbReference type="InterPro" id="IPR036188">
    <property type="entry name" value="FAD/NAD-bd_sf"/>
</dbReference>
<dbReference type="PROSITE" id="PS51257">
    <property type="entry name" value="PROKAR_LIPOPROTEIN"/>
    <property type="match status" value="1"/>
</dbReference>
<name>A0A7W9E240_9SPHI</name>
<dbReference type="GO" id="GO:0008812">
    <property type="term" value="F:choline dehydrogenase activity"/>
    <property type="evidence" value="ECO:0007669"/>
    <property type="project" value="UniProtKB-EC"/>
</dbReference>
<dbReference type="RefSeq" id="WP_183884158.1">
    <property type="nucleotide sequence ID" value="NZ_JACHCE010000008.1"/>
</dbReference>